<sequence length="313" mass="36409">MDTPDLSTTLQFWLLLIFAGLSLICSTFTIYCFLSNRKMRHGLHNHSILFLIMTNVILIFTDVLWMLISLYQVGPPPIPTTSFCLTWWVIDDSLYNIQAFILAWASIERHLLIFHSRYITTQKQKFLLHYLPPLIIIIYLFSFHTNVLVFPPCENLFDFTDLQCGSSPCYVAMNFITIWDTIVNNVFPTLIIVTFNVALLYRIIRQKKRLRQPIQWRKHRRMSMQLISVSAVYVFLHLPMIIITFVQMVQGKDPAVDFGIQIYLFTATYCVTLSLPVVACVNFVSLDKHRHIRISPTATVVPVKKSAEKRAER</sequence>
<dbReference type="Pfam" id="PF00001">
    <property type="entry name" value="7tm_1"/>
    <property type="match status" value="1"/>
</dbReference>
<comment type="caution">
    <text evidence="7">The sequence shown here is derived from an EMBL/GenBank/DDBJ whole genome shotgun (WGS) entry which is preliminary data.</text>
</comment>
<keyword evidence="2 5" id="KW-0812">Transmembrane</keyword>
<accession>A0A814NGM0</accession>
<evidence type="ECO:0000313" key="10">
    <source>
        <dbReference type="Proteomes" id="UP000663852"/>
    </source>
</evidence>
<name>A0A814NGM0_ADIRI</name>
<dbReference type="OrthoDB" id="10014247at2759"/>
<dbReference type="InterPro" id="IPR017452">
    <property type="entry name" value="GPCR_Rhodpsn_7TM"/>
</dbReference>
<dbReference type="CDD" id="cd00637">
    <property type="entry name" value="7tm_classA_rhodopsin-like"/>
    <property type="match status" value="1"/>
</dbReference>
<evidence type="ECO:0000256" key="5">
    <source>
        <dbReference type="SAM" id="Phobius"/>
    </source>
</evidence>
<evidence type="ECO:0000256" key="4">
    <source>
        <dbReference type="ARBA" id="ARBA00023136"/>
    </source>
</evidence>
<organism evidence="7 10">
    <name type="scientific">Adineta ricciae</name>
    <name type="common">Rotifer</name>
    <dbReference type="NCBI Taxonomy" id="249248"/>
    <lineage>
        <taxon>Eukaryota</taxon>
        <taxon>Metazoa</taxon>
        <taxon>Spiralia</taxon>
        <taxon>Gnathifera</taxon>
        <taxon>Rotifera</taxon>
        <taxon>Eurotatoria</taxon>
        <taxon>Bdelloidea</taxon>
        <taxon>Adinetida</taxon>
        <taxon>Adinetidae</taxon>
        <taxon>Adineta</taxon>
    </lineage>
</organism>
<feature type="domain" description="G-protein coupled receptors family 1 profile" evidence="6">
    <location>
        <begin position="25"/>
        <end position="286"/>
    </location>
</feature>
<dbReference type="EMBL" id="CAJNOJ010000094">
    <property type="protein sequence ID" value="CAF1093345.1"/>
    <property type="molecule type" value="Genomic_DNA"/>
</dbReference>
<dbReference type="PROSITE" id="PS50262">
    <property type="entry name" value="G_PROTEIN_RECEP_F1_2"/>
    <property type="match status" value="1"/>
</dbReference>
<evidence type="ECO:0000313" key="8">
    <source>
        <dbReference type="EMBL" id="CAF1316686.1"/>
    </source>
</evidence>
<proteinExistence type="predicted"/>
<keyword evidence="4 5" id="KW-0472">Membrane</keyword>
<evidence type="ECO:0000256" key="3">
    <source>
        <dbReference type="ARBA" id="ARBA00022989"/>
    </source>
</evidence>
<feature type="transmembrane region" description="Helical" evidence="5">
    <location>
        <begin position="93"/>
        <end position="114"/>
    </location>
</feature>
<keyword evidence="9" id="KW-1185">Reference proteome</keyword>
<dbReference type="GO" id="GO:0016020">
    <property type="term" value="C:membrane"/>
    <property type="evidence" value="ECO:0007669"/>
    <property type="project" value="UniProtKB-SubCell"/>
</dbReference>
<feature type="transmembrane region" description="Helical" evidence="5">
    <location>
        <begin position="126"/>
        <end position="150"/>
    </location>
</feature>
<evidence type="ECO:0000256" key="1">
    <source>
        <dbReference type="ARBA" id="ARBA00004370"/>
    </source>
</evidence>
<dbReference type="Proteomes" id="UP000663852">
    <property type="component" value="Unassembled WGS sequence"/>
</dbReference>
<dbReference type="AlphaFoldDB" id="A0A814NGM0"/>
<feature type="transmembrane region" description="Helical" evidence="5">
    <location>
        <begin position="182"/>
        <end position="204"/>
    </location>
</feature>
<reference evidence="7" key="1">
    <citation type="submission" date="2021-02" db="EMBL/GenBank/DDBJ databases">
        <authorList>
            <person name="Nowell W R."/>
        </authorList>
    </citation>
    <scope>NUCLEOTIDE SEQUENCE</scope>
</reference>
<keyword evidence="3 5" id="KW-1133">Transmembrane helix</keyword>
<feature type="transmembrane region" description="Helical" evidence="5">
    <location>
        <begin position="225"/>
        <end position="248"/>
    </location>
</feature>
<dbReference type="Gene3D" id="1.20.1070.10">
    <property type="entry name" value="Rhodopsin 7-helix transmembrane proteins"/>
    <property type="match status" value="1"/>
</dbReference>
<comment type="subcellular location">
    <subcellularLocation>
        <location evidence="1">Membrane</location>
    </subcellularLocation>
</comment>
<protein>
    <recommendedName>
        <fullName evidence="6">G-protein coupled receptors family 1 profile domain-containing protein</fullName>
    </recommendedName>
</protein>
<evidence type="ECO:0000256" key="2">
    <source>
        <dbReference type="ARBA" id="ARBA00022692"/>
    </source>
</evidence>
<dbReference type="GO" id="GO:0004930">
    <property type="term" value="F:G protein-coupled receptor activity"/>
    <property type="evidence" value="ECO:0007669"/>
    <property type="project" value="InterPro"/>
</dbReference>
<feature type="transmembrane region" description="Helical" evidence="5">
    <location>
        <begin position="260"/>
        <end position="284"/>
    </location>
</feature>
<dbReference type="InterPro" id="IPR000276">
    <property type="entry name" value="GPCR_Rhodpsn"/>
</dbReference>
<evidence type="ECO:0000313" key="9">
    <source>
        <dbReference type="Proteomes" id="UP000663828"/>
    </source>
</evidence>
<dbReference type="Proteomes" id="UP000663828">
    <property type="component" value="Unassembled WGS sequence"/>
</dbReference>
<feature type="transmembrane region" description="Helical" evidence="5">
    <location>
        <begin position="12"/>
        <end position="34"/>
    </location>
</feature>
<dbReference type="SUPFAM" id="SSF81321">
    <property type="entry name" value="Family A G protein-coupled receptor-like"/>
    <property type="match status" value="1"/>
</dbReference>
<feature type="transmembrane region" description="Helical" evidence="5">
    <location>
        <begin position="46"/>
        <end position="73"/>
    </location>
</feature>
<evidence type="ECO:0000259" key="6">
    <source>
        <dbReference type="PROSITE" id="PS50262"/>
    </source>
</evidence>
<gene>
    <name evidence="7" type="ORF">EDS130_LOCUS19601</name>
    <name evidence="8" type="ORF">XAT740_LOCUS29681</name>
</gene>
<evidence type="ECO:0000313" key="7">
    <source>
        <dbReference type="EMBL" id="CAF1093345.1"/>
    </source>
</evidence>
<dbReference type="EMBL" id="CAJNOR010002600">
    <property type="protein sequence ID" value="CAF1316686.1"/>
    <property type="molecule type" value="Genomic_DNA"/>
</dbReference>